<dbReference type="Pfam" id="PF13738">
    <property type="entry name" value="Pyr_redox_3"/>
    <property type="match status" value="1"/>
</dbReference>
<dbReference type="PRINTS" id="PR00368">
    <property type="entry name" value="FADPNR"/>
</dbReference>
<evidence type="ECO:0000256" key="1">
    <source>
        <dbReference type="ARBA" id="ARBA00023002"/>
    </source>
</evidence>
<dbReference type="GO" id="GO:0036503">
    <property type="term" value="P:ERAD pathway"/>
    <property type="evidence" value="ECO:0007669"/>
    <property type="project" value="TreeGrafter"/>
</dbReference>
<dbReference type="PANTHER" id="PTHR43539:SF23">
    <property type="entry name" value="FAD-DEPENDENT OXIDOREDUCTASE DOMAIN-CONTAINING PROTEIN 2"/>
    <property type="match status" value="1"/>
</dbReference>
<sequence>MLSAVGSISLPLCHSRPHRLQVEMQDSVDYDYVIVGAGPAGLQMAYFLQQAGQRYIVYESEDKAAKFFQQHPRCGRLISLNKKNNFFEEEEFNMRHDWNSLLSEDKEMKFTKYSDDLYPQAIHLHQYLNDYANRFHLNVKYNTKVEKISKANSTFTVCTEDREGRTTSCTSTCVLMATGAVTENIPVEQIPGLELADTYSKHDMNKDLYKNKRILIIGGGNSAFETADYFSGSAGIVHVVFNKRIQFAWDTHYVGDLRAINNNIIDMYHLKSLHSTIGSQVVKIVKNEAGKLVVTFRDLNTHWDVPGWLYFDMEYDHVISCMGWNYVNTQVFDESIKVELVKGGRYPKLSNCWETDTENLFYIGSAMAAIDRQSASGFVHGFRYNIRTLFHILEHRLFKKPLPHLTLPRKDLTAISTKIIERSTISDSLYQMNGFLCDVMIFDDRNATKYYTDLPIKHVMERPEFKSAPHAFIIYLSYGFDKFGQTNKPVDNVHAPDFSSNRCASFLHPYIEYYSQGVYVDQTELQESLIVRYDDWSNAKFPQWTSSTNHNYIKHYVNDKLKWSSEVFNLVPLPEEVAKQIFIPLNKEEMTRLPILWENSECKPSQELLPKNPELVRERKLRPTATEIIDSTEPQLERLKLVSQSPINHNLILEEEPGLVTTRQ</sequence>
<reference evidence="2" key="1">
    <citation type="submission" date="2020-06" db="EMBL/GenBank/DDBJ databases">
        <title>Draft genome of Bugula neritina, a colonial animal packing powerful symbionts and potential medicines.</title>
        <authorList>
            <person name="Rayko M."/>
        </authorList>
    </citation>
    <scope>NUCLEOTIDE SEQUENCE [LARGE SCALE GENOMIC DNA]</scope>
    <source>
        <strain evidence="2">Kwan_BN1</strain>
    </source>
</reference>
<dbReference type="Gene3D" id="3.50.50.60">
    <property type="entry name" value="FAD/NAD(P)-binding domain"/>
    <property type="match status" value="2"/>
</dbReference>
<dbReference type="Proteomes" id="UP000593567">
    <property type="component" value="Unassembled WGS sequence"/>
</dbReference>
<comment type="caution">
    <text evidence="2">The sequence shown here is derived from an EMBL/GenBank/DDBJ whole genome shotgun (WGS) entry which is preliminary data.</text>
</comment>
<gene>
    <name evidence="2" type="ORF">EB796_016698</name>
</gene>
<dbReference type="GO" id="GO:0050660">
    <property type="term" value="F:flavin adenine dinucleotide binding"/>
    <property type="evidence" value="ECO:0007669"/>
    <property type="project" value="TreeGrafter"/>
</dbReference>
<protein>
    <submittedName>
        <fullName evidence="2">Uncharacterized protein</fullName>
    </submittedName>
</protein>
<dbReference type="EMBL" id="VXIV02002504">
    <property type="protein sequence ID" value="KAF6025017.1"/>
    <property type="molecule type" value="Genomic_DNA"/>
</dbReference>
<name>A0A7J7JG52_BUGNE</name>
<proteinExistence type="predicted"/>
<dbReference type="GO" id="GO:0005788">
    <property type="term" value="C:endoplasmic reticulum lumen"/>
    <property type="evidence" value="ECO:0007669"/>
    <property type="project" value="TreeGrafter"/>
</dbReference>
<keyword evidence="1" id="KW-0560">Oxidoreductase</keyword>
<dbReference type="OrthoDB" id="6281436at2759"/>
<organism evidence="2 3">
    <name type="scientific">Bugula neritina</name>
    <name type="common">Brown bryozoan</name>
    <name type="synonym">Sertularia neritina</name>
    <dbReference type="NCBI Taxonomy" id="10212"/>
    <lineage>
        <taxon>Eukaryota</taxon>
        <taxon>Metazoa</taxon>
        <taxon>Spiralia</taxon>
        <taxon>Lophotrochozoa</taxon>
        <taxon>Bryozoa</taxon>
        <taxon>Gymnolaemata</taxon>
        <taxon>Cheilostomatida</taxon>
        <taxon>Flustrina</taxon>
        <taxon>Buguloidea</taxon>
        <taxon>Bugulidae</taxon>
        <taxon>Bugula</taxon>
    </lineage>
</organism>
<dbReference type="AlphaFoldDB" id="A0A7J7JG52"/>
<keyword evidence="3" id="KW-1185">Reference proteome</keyword>
<dbReference type="InterPro" id="IPR036188">
    <property type="entry name" value="FAD/NAD-bd_sf"/>
</dbReference>
<evidence type="ECO:0000313" key="3">
    <source>
        <dbReference type="Proteomes" id="UP000593567"/>
    </source>
</evidence>
<dbReference type="InterPro" id="IPR050982">
    <property type="entry name" value="Auxin_biosynth/cation_transpt"/>
</dbReference>
<dbReference type="PRINTS" id="PR00411">
    <property type="entry name" value="PNDRDTASEI"/>
</dbReference>
<dbReference type="GO" id="GO:0004497">
    <property type="term" value="F:monooxygenase activity"/>
    <property type="evidence" value="ECO:0007669"/>
    <property type="project" value="TreeGrafter"/>
</dbReference>
<dbReference type="SUPFAM" id="SSF51905">
    <property type="entry name" value="FAD/NAD(P)-binding domain"/>
    <property type="match status" value="2"/>
</dbReference>
<dbReference type="PANTHER" id="PTHR43539">
    <property type="entry name" value="FLAVIN-BINDING MONOOXYGENASE-LIKE PROTEIN (AFU_ORTHOLOGUE AFUA_4G09220)"/>
    <property type="match status" value="1"/>
</dbReference>
<accession>A0A7J7JG52</accession>
<evidence type="ECO:0000313" key="2">
    <source>
        <dbReference type="EMBL" id="KAF6025017.1"/>
    </source>
</evidence>